<feature type="region of interest" description="Disordered" evidence="1">
    <location>
        <begin position="905"/>
        <end position="993"/>
    </location>
</feature>
<dbReference type="RefSeq" id="XP_031332125.1">
    <property type="nucleotide sequence ID" value="XM_031476265.1"/>
</dbReference>
<feature type="compositionally biased region" description="Polar residues" evidence="1">
    <location>
        <begin position="579"/>
        <end position="595"/>
    </location>
</feature>
<feature type="region of interest" description="Disordered" evidence="1">
    <location>
        <begin position="576"/>
        <end position="599"/>
    </location>
</feature>
<feature type="compositionally biased region" description="Low complexity" evidence="1">
    <location>
        <begin position="9"/>
        <end position="18"/>
    </location>
</feature>
<dbReference type="KEGG" id="ppyr:116162620"/>
<proteinExistence type="predicted"/>
<dbReference type="EMBL" id="GEZM01011835">
    <property type="protein sequence ID" value="JAV93416.1"/>
    <property type="molecule type" value="Transcribed_RNA"/>
</dbReference>
<feature type="compositionally biased region" description="Polar residues" evidence="1">
    <location>
        <begin position="532"/>
        <end position="551"/>
    </location>
</feature>
<feature type="region of interest" description="Disordered" evidence="1">
    <location>
        <begin position="1"/>
        <end position="53"/>
    </location>
</feature>
<feature type="compositionally biased region" description="Polar residues" evidence="1">
    <location>
        <begin position="241"/>
        <end position="259"/>
    </location>
</feature>
<feature type="region of interest" description="Disordered" evidence="1">
    <location>
        <begin position="220"/>
        <end position="259"/>
    </location>
</feature>
<reference evidence="2" key="1">
    <citation type="journal article" date="2016" name="Sci. Rep.">
        <title>Molecular characterization of firefly nuptial gifts: a multi-omics approach sheds light on postcopulatory sexual selection.</title>
        <authorList>
            <person name="Al-Wathiqui N."/>
            <person name="Fallon T.R."/>
            <person name="South A."/>
            <person name="Weng J.K."/>
            <person name="Lewis S.M."/>
        </authorList>
    </citation>
    <scope>NUCLEOTIDE SEQUENCE</scope>
</reference>
<feature type="compositionally biased region" description="Low complexity" evidence="1">
    <location>
        <begin position="517"/>
        <end position="527"/>
    </location>
</feature>
<dbReference type="GeneID" id="116162620"/>
<feature type="region of interest" description="Disordered" evidence="1">
    <location>
        <begin position="697"/>
        <end position="765"/>
    </location>
</feature>
<feature type="compositionally biased region" description="Low complexity" evidence="1">
    <location>
        <begin position="704"/>
        <end position="717"/>
    </location>
</feature>
<dbReference type="RefSeq" id="XP_031332124.1">
    <property type="nucleotide sequence ID" value="XM_031476264.1"/>
</dbReference>
<dbReference type="EMBL" id="GEZM01011832">
    <property type="protein sequence ID" value="JAV93419.1"/>
    <property type="molecule type" value="Transcribed_RNA"/>
</dbReference>
<accession>A0A1Y1N6T2</accession>
<dbReference type="OrthoDB" id="10046062at2759"/>
<sequence>MGQCVSRKAAGAFAASAATTHKSSMNQHKKSQSPDYDDNKETTTKNSGLHSKGVATSFGFRRRPVTAPAISDNATAARRLAKQELIDRNGNGDTASLANNAIPPGRTTPRLAPPRKEANATRVSRFGFRKPNANRLNRVADLNVDNIDVSFGPQSNNNRLNYKTSMAVIQTRTKATVDSNDNKTRATYAQPQLGRYTLQSSQLPRPQMPVRVVDSKSAKQLANNNRRAFRAMQPSEDSSKEGSMTEDSGVGSHSSAGTCETDTLQGVELLDISPTGAVDRKSFPHKAKHYEMVVSGKNFDLRDLDDTVEPSVPLPQLPSAFQSNYNTGFVRERRLEYEKHIEKCRRKISITSSEGFSDDYVDGEVIVQRNECNNANSLPPKNFLKPKSKLLDNSSNLSSDEQEWGLGGEAMADDVSYSFSSSDESKDRESMNSSRYRQSAPLALQNLMNASTLHPRNAEIKNVLLTIEDPKFAAVAAASNNGALLEDETSPVDSLICSYSESEEIKRKYMNNDIKKNSPNGSSSNSKDINEKLTSPSSPGTPTNASNSLSLSDGKDYFDDEIADQPALVFDDTIPANEPISTSQQNSENTPTLMDSTPKLRRKQTNAFEYSPLLMRKRTLLHSRTDSVDTLSPCESITSDDLMLDYEQSQGSGVDEIFERSNRRSSEFHSFNETLRADETQVGEQLREWAKNVAPNFGKDAKSTARSARLLRSRASTPNSISDSPHSVENRVNSRTSHSVTRSPMRLPRPSVNSPAGYDSDDSIKIDRSSHGAMVQDIVQMKTMLFKLKRVLNEQADEDCLKKSETLNPFENQCSLKNGLFNGLSSEMASTENVSLEGGSSRLELADLRRQVLFLQGQLDDRDQMINKLITDNETAKSAPASTISYEVSTVNAATQTDRLRPISAGPSLLQVSPTEGNVGSLVSVNENSKRSRPSPTSELSSPLQNSSLQKLHPKLWRKPGEPPSPPIYGSNMSTSSIPRRANSRTRAPSTPS</sequence>
<feature type="compositionally biased region" description="Polar residues" evidence="1">
    <location>
        <begin position="910"/>
        <end position="927"/>
    </location>
</feature>
<feature type="region of interest" description="Disordered" evidence="1">
    <location>
        <begin position="372"/>
        <end position="402"/>
    </location>
</feature>
<feature type="compositionally biased region" description="Polar residues" evidence="1">
    <location>
        <begin position="934"/>
        <end position="950"/>
    </location>
</feature>
<evidence type="ECO:0000313" key="2">
    <source>
        <dbReference type="EMBL" id="JAV93419.1"/>
    </source>
</evidence>
<organism evidence="2">
    <name type="scientific">Photinus pyralis</name>
    <name type="common">Common eastern firefly</name>
    <name type="synonym">Lampyris pyralis</name>
    <dbReference type="NCBI Taxonomy" id="7054"/>
    <lineage>
        <taxon>Eukaryota</taxon>
        <taxon>Metazoa</taxon>
        <taxon>Ecdysozoa</taxon>
        <taxon>Arthropoda</taxon>
        <taxon>Hexapoda</taxon>
        <taxon>Insecta</taxon>
        <taxon>Pterygota</taxon>
        <taxon>Neoptera</taxon>
        <taxon>Endopterygota</taxon>
        <taxon>Coleoptera</taxon>
        <taxon>Polyphaga</taxon>
        <taxon>Elateriformia</taxon>
        <taxon>Elateroidea</taxon>
        <taxon>Lampyridae</taxon>
        <taxon>Lampyrinae</taxon>
        <taxon>Photinus</taxon>
    </lineage>
</organism>
<feature type="compositionally biased region" description="Polar residues" evidence="1">
    <location>
        <begin position="718"/>
        <end position="742"/>
    </location>
</feature>
<protein>
    <submittedName>
        <fullName evidence="2">Uncharacterized protein</fullName>
    </submittedName>
</protein>
<feature type="region of interest" description="Disordered" evidence="1">
    <location>
        <begin position="510"/>
        <end position="557"/>
    </location>
</feature>
<feature type="region of interest" description="Disordered" evidence="1">
    <location>
        <begin position="87"/>
        <end position="120"/>
    </location>
</feature>
<feature type="region of interest" description="Disordered" evidence="1">
    <location>
        <begin position="417"/>
        <end position="436"/>
    </location>
</feature>
<name>A0A1Y1N6T2_PHOPY</name>
<dbReference type="AlphaFoldDB" id="A0A1Y1N6T2"/>
<evidence type="ECO:0000256" key="1">
    <source>
        <dbReference type="SAM" id="MobiDB-lite"/>
    </source>
</evidence>